<dbReference type="AlphaFoldDB" id="A0A1H2E4I7"/>
<dbReference type="Proteomes" id="UP000243232">
    <property type="component" value="Chromosome I"/>
</dbReference>
<dbReference type="STRING" id="364197.SAMN05216296_0383"/>
<dbReference type="PANTHER" id="PTHR18964">
    <property type="entry name" value="ROK (REPRESSOR, ORF, KINASE) FAMILY"/>
    <property type="match status" value="1"/>
</dbReference>
<dbReference type="PROSITE" id="PS01125">
    <property type="entry name" value="ROK"/>
    <property type="match status" value="1"/>
</dbReference>
<dbReference type="InterPro" id="IPR049874">
    <property type="entry name" value="ROK_cs"/>
</dbReference>
<dbReference type="OrthoDB" id="9810372at2"/>
<dbReference type="SUPFAM" id="SSF53067">
    <property type="entry name" value="Actin-like ATPase domain"/>
    <property type="match status" value="1"/>
</dbReference>
<sequence>MRTTPQLGIDLGGSKIEIIALDNGSELLRRRIATPQGDYPGTLAAIAGLVEAAEQQLGVHGTLGVGIPGSRSPDHGRIKNANSVCLIGQDLQGDLQHMLQRPVQLANDADCFSLSEASDGAGAGMPSVFGVILGTGVGGGLVVNGQLLQGPNAICGEWGHNPLPWRSEQDGEAVTCYCGLQDCIETFLSGPGWARRSGLGLDAAGLASAAQQGNPKAELALATYCEQLARSLATVINLLDPHVIVLGGGLSNMRELYHRVPALLLRHVFSDQLNTRLLPARHGDSSGVRGAAWLGARQPVS</sequence>
<dbReference type="RefSeq" id="WP_090192824.1">
    <property type="nucleotide sequence ID" value="NZ_LT629785.1"/>
</dbReference>
<keyword evidence="2" id="KW-0808">Transferase</keyword>
<gene>
    <name evidence="2" type="ORF">SAMN05216296_0383</name>
</gene>
<reference evidence="3" key="1">
    <citation type="submission" date="2016-10" db="EMBL/GenBank/DDBJ databases">
        <authorList>
            <person name="Varghese N."/>
            <person name="Submissions S."/>
        </authorList>
    </citation>
    <scope>NUCLEOTIDE SEQUENCE [LARGE SCALE GENOMIC DNA]</scope>
    <source>
        <strain evidence="3">DSM 17875</strain>
    </source>
</reference>
<dbReference type="Gene3D" id="3.30.420.40">
    <property type="match status" value="2"/>
</dbReference>
<accession>A0A1H2E4I7</accession>
<dbReference type="PANTHER" id="PTHR18964:SF174">
    <property type="entry name" value="D-ALLOSE KINASE-RELATED"/>
    <property type="match status" value="1"/>
</dbReference>
<evidence type="ECO:0000256" key="1">
    <source>
        <dbReference type="ARBA" id="ARBA00023277"/>
    </source>
</evidence>
<dbReference type="Pfam" id="PF00480">
    <property type="entry name" value="ROK"/>
    <property type="match status" value="1"/>
</dbReference>
<protein>
    <submittedName>
        <fullName evidence="2">N-acetylglucosamine kinase</fullName>
    </submittedName>
</protein>
<organism evidence="2 3">
    <name type="scientific">Pseudomonas pohangensis</name>
    <dbReference type="NCBI Taxonomy" id="364197"/>
    <lineage>
        <taxon>Bacteria</taxon>
        <taxon>Pseudomonadati</taxon>
        <taxon>Pseudomonadota</taxon>
        <taxon>Gammaproteobacteria</taxon>
        <taxon>Pseudomonadales</taxon>
        <taxon>Pseudomonadaceae</taxon>
        <taxon>Pseudomonas</taxon>
    </lineage>
</organism>
<dbReference type="InterPro" id="IPR000600">
    <property type="entry name" value="ROK"/>
</dbReference>
<dbReference type="InterPro" id="IPR043129">
    <property type="entry name" value="ATPase_NBD"/>
</dbReference>
<dbReference type="CDD" id="cd24066">
    <property type="entry name" value="ASKHA_NBD_ROK_EcFRK-like"/>
    <property type="match status" value="1"/>
</dbReference>
<keyword evidence="3" id="KW-1185">Reference proteome</keyword>
<name>A0A1H2E4I7_9PSED</name>
<evidence type="ECO:0000313" key="2">
    <source>
        <dbReference type="EMBL" id="SDT89953.1"/>
    </source>
</evidence>
<dbReference type="EMBL" id="LT629785">
    <property type="protein sequence ID" value="SDT89953.1"/>
    <property type="molecule type" value="Genomic_DNA"/>
</dbReference>
<evidence type="ECO:0000313" key="3">
    <source>
        <dbReference type="Proteomes" id="UP000243232"/>
    </source>
</evidence>
<keyword evidence="2" id="KW-0418">Kinase</keyword>
<dbReference type="GO" id="GO:0004396">
    <property type="term" value="F:hexokinase activity"/>
    <property type="evidence" value="ECO:0007669"/>
    <property type="project" value="TreeGrafter"/>
</dbReference>
<keyword evidence="1" id="KW-0119">Carbohydrate metabolism</keyword>
<proteinExistence type="predicted"/>